<dbReference type="PANTHER" id="PTHR33336">
    <property type="entry name" value="QUINOL MONOOXYGENASE YGIN-RELATED"/>
    <property type="match status" value="1"/>
</dbReference>
<dbReference type="PROSITE" id="PS51725">
    <property type="entry name" value="ABM"/>
    <property type="match status" value="1"/>
</dbReference>
<protein>
    <submittedName>
        <fullName evidence="2">Quinol monooxygenase</fullName>
        <ecNumber evidence="2">1.-.-.-</ecNumber>
    </submittedName>
</protein>
<dbReference type="InterPro" id="IPR007138">
    <property type="entry name" value="ABM_dom"/>
</dbReference>
<dbReference type="InterPro" id="IPR050744">
    <property type="entry name" value="AI-2_Isomerase_LsrG"/>
</dbReference>
<feature type="domain" description="ABM" evidence="1">
    <location>
        <begin position="4"/>
        <end position="92"/>
    </location>
</feature>
<dbReference type="EMBL" id="JBFAKC010000002">
    <property type="protein sequence ID" value="MEV0707062.1"/>
    <property type="molecule type" value="Genomic_DNA"/>
</dbReference>
<dbReference type="Proteomes" id="UP001551695">
    <property type="component" value="Unassembled WGS sequence"/>
</dbReference>
<name>A0ABV3FNR8_9NOCA</name>
<dbReference type="RefSeq" id="WP_157978629.1">
    <property type="nucleotide sequence ID" value="NZ_JBEXKW010000063.1"/>
</dbReference>
<gene>
    <name evidence="2" type="ORF">AB0I48_05800</name>
</gene>
<keyword evidence="2" id="KW-0503">Monooxygenase</keyword>
<evidence type="ECO:0000313" key="2">
    <source>
        <dbReference type="EMBL" id="MEV0707062.1"/>
    </source>
</evidence>
<organism evidence="2 3">
    <name type="scientific">Nocardia aurea</name>
    <dbReference type="NCBI Taxonomy" id="2144174"/>
    <lineage>
        <taxon>Bacteria</taxon>
        <taxon>Bacillati</taxon>
        <taxon>Actinomycetota</taxon>
        <taxon>Actinomycetes</taxon>
        <taxon>Mycobacteriales</taxon>
        <taxon>Nocardiaceae</taxon>
        <taxon>Nocardia</taxon>
    </lineage>
</organism>
<accession>A0ABV3FNR8</accession>
<dbReference type="SUPFAM" id="SSF54909">
    <property type="entry name" value="Dimeric alpha+beta barrel"/>
    <property type="match status" value="1"/>
</dbReference>
<comment type="caution">
    <text evidence="2">The sequence shown here is derived from an EMBL/GenBank/DDBJ whole genome shotgun (WGS) entry which is preliminary data.</text>
</comment>
<dbReference type="EC" id="1.-.-.-" evidence="2"/>
<sequence>MPQVALVSRVKAKEGRAEELVAAFGPVFEQVEREPGTLLYVLNRSKDDPELFWVSEIYADDDAFTAHRDSAAMSAATPVLGDLIAGAELIVGEPVAAKGVLAR</sequence>
<proteinExistence type="predicted"/>
<dbReference type="InterPro" id="IPR011008">
    <property type="entry name" value="Dimeric_a/b-barrel"/>
</dbReference>
<evidence type="ECO:0000259" key="1">
    <source>
        <dbReference type="PROSITE" id="PS51725"/>
    </source>
</evidence>
<keyword evidence="3" id="KW-1185">Reference proteome</keyword>
<reference evidence="2 3" key="1">
    <citation type="submission" date="2024-06" db="EMBL/GenBank/DDBJ databases">
        <title>The Natural Products Discovery Center: Release of the First 8490 Sequenced Strains for Exploring Actinobacteria Biosynthetic Diversity.</title>
        <authorList>
            <person name="Kalkreuter E."/>
            <person name="Kautsar S.A."/>
            <person name="Yang D."/>
            <person name="Bader C.D."/>
            <person name="Teijaro C.N."/>
            <person name="Fluegel L."/>
            <person name="Davis C.M."/>
            <person name="Simpson J.R."/>
            <person name="Lauterbach L."/>
            <person name="Steele A.D."/>
            <person name="Gui C."/>
            <person name="Meng S."/>
            <person name="Li G."/>
            <person name="Viehrig K."/>
            <person name="Ye F."/>
            <person name="Su P."/>
            <person name="Kiefer A.F."/>
            <person name="Nichols A."/>
            <person name="Cepeda A.J."/>
            <person name="Yan W."/>
            <person name="Fan B."/>
            <person name="Jiang Y."/>
            <person name="Adhikari A."/>
            <person name="Zheng C.-J."/>
            <person name="Schuster L."/>
            <person name="Cowan T.M."/>
            <person name="Smanski M.J."/>
            <person name="Chevrette M.G."/>
            <person name="De Carvalho L.P.S."/>
            <person name="Shen B."/>
        </authorList>
    </citation>
    <scope>NUCLEOTIDE SEQUENCE [LARGE SCALE GENOMIC DNA]</scope>
    <source>
        <strain evidence="2 3">NPDC050403</strain>
    </source>
</reference>
<dbReference type="PANTHER" id="PTHR33336:SF14">
    <property type="entry name" value="ANTIBIOTIC BIOSYNTHESIS MONOOXYGENASE"/>
    <property type="match status" value="1"/>
</dbReference>
<keyword evidence="2" id="KW-0560">Oxidoreductase</keyword>
<dbReference type="Gene3D" id="3.30.70.100">
    <property type="match status" value="1"/>
</dbReference>
<dbReference type="Pfam" id="PF03992">
    <property type="entry name" value="ABM"/>
    <property type="match status" value="1"/>
</dbReference>
<dbReference type="GO" id="GO:0004497">
    <property type="term" value="F:monooxygenase activity"/>
    <property type="evidence" value="ECO:0007669"/>
    <property type="project" value="UniProtKB-KW"/>
</dbReference>
<evidence type="ECO:0000313" key="3">
    <source>
        <dbReference type="Proteomes" id="UP001551695"/>
    </source>
</evidence>